<proteinExistence type="predicted"/>
<dbReference type="OrthoDB" id="10051892at2759"/>
<protein>
    <submittedName>
        <fullName evidence="2">Uncharacterized protein</fullName>
    </submittedName>
</protein>
<dbReference type="Gene3D" id="3.50.50.60">
    <property type="entry name" value="FAD/NAD(P)-binding domain"/>
    <property type="match status" value="1"/>
</dbReference>
<sequence>MELEARTYGSALHPLLTLAVAALLVLVPFIARSIRQYLLKKETIIFDLPLMGRSRENDKKIRGAAVVCGGSLGGLLAARICADHFEKVYIVEPEAWLCTEDGVKAESWTQKNKRARVMQYHSTHGNLVPVAKALERLFPDLEDECLKSGISLKPADFHIFPGGHQMIAPYEEYSGNLPKTIRSGRRATETLIRRLTLDKSHYPNITQIAGSVVAVEADSVDPKYLKKVAIQRTETGLKENLDATLVIDCTGPARAGSKWLQELGFGRNPKPLEDLTNSYDPQMRYATFNFKMPSDVSKRFPEYDELDKAGGPFAYRGDPSHSQVLVGAAFLERNFVSVTCGTWGVSTPLPEDLEGLRECLKATKPATPIPDWVWRFLDVCQEVEHTLEINKVRCPPSFWTHFEFCNDLPANWIALGDSVCRVNPVYGQGGLKAVTGAAILNTILHDLNKRRISMIPPDFSSRFLHTQAEKLTPLWTGNKMVDYAYKTTVPQEGETLEVGSYIRWYLSKLEALCGKDKQVGSAMWHAMNGLGARFSANDWSFGDMEMSSGANASTLSLSILPQIIVS</sequence>
<gene>
    <name evidence="2" type="ORF">D9758_007762</name>
</gene>
<comment type="caution">
    <text evidence="2">The sequence shown here is derived from an EMBL/GenBank/DDBJ whole genome shotgun (WGS) entry which is preliminary data.</text>
</comment>
<reference evidence="2 3" key="1">
    <citation type="journal article" date="2020" name="ISME J.">
        <title>Uncovering the hidden diversity of litter-decomposition mechanisms in mushroom-forming fungi.</title>
        <authorList>
            <person name="Floudas D."/>
            <person name="Bentzer J."/>
            <person name="Ahren D."/>
            <person name="Johansson T."/>
            <person name="Persson P."/>
            <person name="Tunlid A."/>
        </authorList>
    </citation>
    <scope>NUCLEOTIDE SEQUENCE [LARGE SCALE GENOMIC DNA]</scope>
    <source>
        <strain evidence="2 3">CBS 291.85</strain>
    </source>
</reference>
<evidence type="ECO:0000313" key="2">
    <source>
        <dbReference type="EMBL" id="KAF5358630.1"/>
    </source>
</evidence>
<dbReference type="InterPro" id="IPR036188">
    <property type="entry name" value="FAD/NAD-bd_sf"/>
</dbReference>
<keyword evidence="3" id="KW-1185">Reference proteome</keyword>
<feature type="transmembrane region" description="Helical" evidence="1">
    <location>
        <begin position="12"/>
        <end position="31"/>
    </location>
</feature>
<evidence type="ECO:0000313" key="3">
    <source>
        <dbReference type="Proteomes" id="UP000559256"/>
    </source>
</evidence>
<accession>A0A8H5G5M4</accession>
<keyword evidence="1" id="KW-0472">Membrane</keyword>
<dbReference type="EMBL" id="JAACJM010000049">
    <property type="protein sequence ID" value="KAF5358630.1"/>
    <property type="molecule type" value="Genomic_DNA"/>
</dbReference>
<dbReference type="SUPFAM" id="SSF51905">
    <property type="entry name" value="FAD/NAD(P)-binding domain"/>
    <property type="match status" value="1"/>
</dbReference>
<dbReference type="AlphaFoldDB" id="A0A8H5G5M4"/>
<evidence type="ECO:0000256" key="1">
    <source>
        <dbReference type="SAM" id="Phobius"/>
    </source>
</evidence>
<keyword evidence="1" id="KW-0812">Transmembrane</keyword>
<organism evidence="2 3">
    <name type="scientific">Tetrapyrgos nigripes</name>
    <dbReference type="NCBI Taxonomy" id="182062"/>
    <lineage>
        <taxon>Eukaryota</taxon>
        <taxon>Fungi</taxon>
        <taxon>Dikarya</taxon>
        <taxon>Basidiomycota</taxon>
        <taxon>Agaricomycotina</taxon>
        <taxon>Agaricomycetes</taxon>
        <taxon>Agaricomycetidae</taxon>
        <taxon>Agaricales</taxon>
        <taxon>Marasmiineae</taxon>
        <taxon>Marasmiaceae</taxon>
        <taxon>Tetrapyrgos</taxon>
    </lineage>
</organism>
<keyword evidence="1" id="KW-1133">Transmembrane helix</keyword>
<name>A0A8H5G5M4_9AGAR</name>
<dbReference type="Proteomes" id="UP000559256">
    <property type="component" value="Unassembled WGS sequence"/>
</dbReference>